<dbReference type="InterPro" id="IPR029240">
    <property type="entry name" value="MMS19_N"/>
</dbReference>
<name>A0A024XCR7_PLAFC</name>
<feature type="coiled-coil region" evidence="7">
    <location>
        <begin position="794"/>
        <end position="821"/>
    </location>
</feature>
<evidence type="ECO:0000256" key="3">
    <source>
        <dbReference type="ARBA" id="ARBA00022741"/>
    </source>
</evidence>
<feature type="compositionally biased region" description="Low complexity" evidence="8">
    <location>
        <begin position="887"/>
        <end position="910"/>
    </location>
</feature>
<feature type="compositionally biased region" description="Basic and acidic residues" evidence="8">
    <location>
        <begin position="877"/>
        <end position="886"/>
    </location>
</feature>
<evidence type="ECO:0000256" key="1">
    <source>
        <dbReference type="ARBA" id="ARBA00001947"/>
    </source>
</evidence>
<proteinExistence type="predicted"/>
<evidence type="ECO:0000256" key="7">
    <source>
        <dbReference type="SAM" id="Coils"/>
    </source>
</evidence>
<feature type="region of interest" description="Disordered" evidence="8">
    <location>
        <begin position="1674"/>
        <end position="1774"/>
    </location>
</feature>
<dbReference type="PANTHER" id="PTHR43655:SF2">
    <property type="entry name" value="AFG3 LIKE MATRIX AAA PEPTIDASE SUBUNIT 2, ISOFORM A"/>
    <property type="match status" value="1"/>
</dbReference>
<dbReference type="OMA" id="KIEDWHC"/>
<feature type="domain" description="MMS19 N-terminal" evidence="9">
    <location>
        <begin position="375"/>
        <end position="450"/>
    </location>
</feature>
<dbReference type="EMBL" id="KI927480">
    <property type="protein sequence ID" value="ETW62973.1"/>
    <property type="molecule type" value="Genomic_DNA"/>
</dbReference>
<dbReference type="GO" id="GO:0005524">
    <property type="term" value="F:ATP binding"/>
    <property type="evidence" value="ECO:0007669"/>
    <property type="project" value="UniProtKB-KW"/>
</dbReference>
<keyword evidence="4" id="KW-0862">Zinc</keyword>
<evidence type="ECO:0000256" key="6">
    <source>
        <dbReference type="ARBA" id="ARBA00023049"/>
    </source>
</evidence>
<keyword evidence="5" id="KW-0067">ATP-binding</keyword>
<protein>
    <recommendedName>
        <fullName evidence="9">MMS19 N-terminal domain-containing protein</fullName>
    </recommendedName>
</protein>
<keyword evidence="6" id="KW-0378">Hydrolase</keyword>
<keyword evidence="6" id="KW-0482">Metalloprotease</keyword>
<keyword evidence="7" id="KW-0175">Coiled coil</keyword>
<evidence type="ECO:0000313" key="11">
    <source>
        <dbReference type="Proteomes" id="UP000030694"/>
    </source>
</evidence>
<dbReference type="Proteomes" id="UP000030694">
    <property type="component" value="Unassembled WGS sequence"/>
</dbReference>
<dbReference type="GO" id="GO:0005745">
    <property type="term" value="C:m-AAA complex"/>
    <property type="evidence" value="ECO:0007669"/>
    <property type="project" value="TreeGrafter"/>
</dbReference>
<evidence type="ECO:0000313" key="10">
    <source>
        <dbReference type="EMBL" id="ETW62973.1"/>
    </source>
</evidence>
<dbReference type="GO" id="GO:0008237">
    <property type="term" value="F:metallopeptidase activity"/>
    <property type="evidence" value="ECO:0007669"/>
    <property type="project" value="UniProtKB-KW"/>
</dbReference>
<dbReference type="OrthoDB" id="342900at2759"/>
<comment type="cofactor">
    <cofactor evidence="1">
        <name>Zn(2+)</name>
        <dbReference type="ChEBI" id="CHEBI:29105"/>
    </cofactor>
</comment>
<keyword evidence="2" id="KW-0479">Metal-binding</keyword>
<evidence type="ECO:0000256" key="2">
    <source>
        <dbReference type="ARBA" id="ARBA00022723"/>
    </source>
</evidence>
<gene>
    <name evidence="10" type="ORF">PFMC_00954</name>
</gene>
<evidence type="ECO:0000259" key="9">
    <source>
        <dbReference type="Pfam" id="PF14500"/>
    </source>
</evidence>
<feature type="compositionally biased region" description="Acidic residues" evidence="8">
    <location>
        <begin position="503"/>
        <end position="519"/>
    </location>
</feature>
<feature type="domain" description="MMS19 N-terminal" evidence="9">
    <location>
        <begin position="553"/>
        <end position="654"/>
    </location>
</feature>
<reference evidence="10 11" key="2">
    <citation type="submission" date="2013-02" db="EMBL/GenBank/DDBJ databases">
        <title>The Genome Sequence of Plasmodium falciparum CAMP/Malaysia.</title>
        <authorList>
            <consortium name="The Broad Institute Genome Sequencing Platform"/>
            <consortium name="The Broad Institute Genome Sequencing Center for Infectious Disease"/>
            <person name="Neafsey D."/>
            <person name="Cheeseman I."/>
            <person name="Volkman S."/>
            <person name="Adams J."/>
            <person name="Walker B."/>
            <person name="Young S.K."/>
            <person name="Zeng Q."/>
            <person name="Gargeya S."/>
            <person name="Fitzgerald M."/>
            <person name="Haas B."/>
            <person name="Abouelleil A."/>
            <person name="Alvarado L."/>
            <person name="Arachchi H.M."/>
            <person name="Berlin A.M."/>
            <person name="Chapman S.B."/>
            <person name="Dewar J."/>
            <person name="Goldberg J."/>
            <person name="Griggs A."/>
            <person name="Gujja S."/>
            <person name="Hansen M."/>
            <person name="Howarth C."/>
            <person name="Imamovic A."/>
            <person name="Larimer J."/>
            <person name="McCowan C."/>
            <person name="Murphy C."/>
            <person name="Neiman D."/>
            <person name="Pearson M."/>
            <person name="Priest M."/>
            <person name="Roberts A."/>
            <person name="Saif S."/>
            <person name="Shea T."/>
            <person name="Sisk P."/>
            <person name="Sykes S."/>
            <person name="Wortman J."/>
            <person name="Nusbaum C."/>
            <person name="Birren B."/>
        </authorList>
    </citation>
    <scope>NUCLEOTIDE SEQUENCE [LARGE SCALE GENOMIC DNA]</scope>
    <source>
        <strain evidence="10 11">CAMP/Malaysia</strain>
    </source>
</reference>
<dbReference type="Pfam" id="PF14500">
    <property type="entry name" value="MMS19_N"/>
    <property type="match status" value="2"/>
</dbReference>
<organism evidence="10 11">
    <name type="scientific">Plasmodium falciparum (isolate Camp / Malaysia)</name>
    <dbReference type="NCBI Taxonomy" id="5835"/>
    <lineage>
        <taxon>Eukaryota</taxon>
        <taxon>Sar</taxon>
        <taxon>Alveolata</taxon>
        <taxon>Apicomplexa</taxon>
        <taxon>Aconoidasida</taxon>
        <taxon>Haemosporida</taxon>
        <taxon>Plasmodiidae</taxon>
        <taxon>Plasmodium</taxon>
        <taxon>Plasmodium (Laverania)</taxon>
    </lineage>
</organism>
<reference evidence="10 11" key="1">
    <citation type="submission" date="2013-02" db="EMBL/GenBank/DDBJ databases">
        <title>The Genome Annotation of Plasmodium falciparum CAMP/Malaysia.</title>
        <authorList>
            <consortium name="The Broad Institute Genome Sequencing Platform"/>
            <consortium name="The Broad Institute Genome Sequencing Center for Infectious Disease"/>
            <person name="Neafsey D."/>
            <person name="Hoffman S."/>
            <person name="Volkman S."/>
            <person name="Rosenthal P."/>
            <person name="Walker B."/>
            <person name="Young S.K."/>
            <person name="Zeng Q."/>
            <person name="Gargeya S."/>
            <person name="Fitzgerald M."/>
            <person name="Haas B."/>
            <person name="Abouelleil A."/>
            <person name="Allen A.W."/>
            <person name="Alvarado L."/>
            <person name="Arachchi H.M."/>
            <person name="Berlin A.M."/>
            <person name="Chapman S.B."/>
            <person name="Gainer-Dewar J."/>
            <person name="Goldberg J."/>
            <person name="Griggs A."/>
            <person name="Gujja S."/>
            <person name="Hansen M."/>
            <person name="Howarth C."/>
            <person name="Imamovic A."/>
            <person name="Ireland A."/>
            <person name="Larimer J."/>
            <person name="McCowan C."/>
            <person name="Murphy C."/>
            <person name="Pearson M."/>
            <person name="Poon T.W."/>
            <person name="Priest M."/>
            <person name="Roberts A."/>
            <person name="Saif S."/>
            <person name="Shea T."/>
            <person name="Sisk P."/>
            <person name="Sykes S."/>
            <person name="Wortman J."/>
            <person name="Nusbaum C."/>
            <person name="Birren B."/>
        </authorList>
    </citation>
    <scope>NUCLEOTIDE SEQUENCE [LARGE SCALE GENOMIC DNA]</scope>
    <source>
        <strain evidence="10 11">CAMP/Malaysia</strain>
    </source>
</reference>
<feature type="compositionally biased region" description="Acidic residues" evidence="8">
    <location>
        <begin position="1704"/>
        <end position="1774"/>
    </location>
</feature>
<keyword evidence="6" id="KW-0645">Protease</keyword>
<evidence type="ECO:0000256" key="5">
    <source>
        <dbReference type="ARBA" id="ARBA00022840"/>
    </source>
</evidence>
<accession>A0A024XCR7</accession>
<feature type="region of interest" description="Disordered" evidence="8">
    <location>
        <begin position="482"/>
        <end position="536"/>
    </location>
</feature>
<keyword evidence="3" id="KW-0547">Nucleotide-binding</keyword>
<evidence type="ECO:0000256" key="8">
    <source>
        <dbReference type="SAM" id="MobiDB-lite"/>
    </source>
</evidence>
<evidence type="ECO:0000256" key="4">
    <source>
        <dbReference type="ARBA" id="ARBA00022833"/>
    </source>
</evidence>
<dbReference type="PANTHER" id="PTHR43655">
    <property type="entry name" value="ATP-DEPENDENT PROTEASE"/>
    <property type="match status" value="1"/>
</dbReference>
<feature type="compositionally biased region" description="Low complexity" evidence="8">
    <location>
        <begin position="493"/>
        <end position="502"/>
    </location>
</feature>
<dbReference type="InterPro" id="IPR050928">
    <property type="entry name" value="ATP-dep_Zn_Metalloprotease"/>
</dbReference>
<dbReference type="GO" id="GO:0034982">
    <property type="term" value="P:mitochondrial protein processing"/>
    <property type="evidence" value="ECO:0007669"/>
    <property type="project" value="TreeGrafter"/>
</dbReference>
<feature type="compositionally biased region" description="Basic and acidic residues" evidence="8">
    <location>
        <begin position="1674"/>
        <end position="1687"/>
    </location>
</feature>
<feature type="region of interest" description="Disordered" evidence="8">
    <location>
        <begin position="877"/>
        <end position="914"/>
    </location>
</feature>
<sequence length="2252" mass="270182">MASLEELIEEYICPEKVMFTYGKEKKIELIYEKNKDKEENKIRDNILEKLLFLIENEDYEDYEENEKGHREETYKEYEKKSHSTYVNNVRSSNHVLSKDIFDMCPYKIKKWPNNNLIKIITILKKYYFCSENMKRGSSINLVTQLLERIDICDMPLDYFESIIYFFIKKIEDWHCINGVVNFFFLMFEKYEHVLKRIYYDNEITELYKNLFIYKNKEKRTKNKNKNENENELYIHNDVTIGDNNNNNNDDGNNNNNNNHYVGDLRTMNCFNDEEENDKIDALMEKDILYEKCGVNVNCCGSDGNYEDGNYEDGNYEDGNYEDDKCLSSFDEYESDYDNNFYAEPSDYNSSDEEDYIQVRRINKEQDEGEGLCIVYNILKKLFKHIHAPSYLQGIRLNYYKIILISLEKFRNEIITVPNFINKIQVQLENESDPRNILILFDIIYLLCNAYISPLETSEDFISINEYHLYEQRDDEIIKVVKSNDDDGDVPKSNNNNNNNNNDDNNDDDNNDDDNNDDEDVLKSNNNNNNNNDEKRKKEYINDESLFTYDKETNYLKSLIDISFYYFPIEFINNDGRYDSITEENLEESFFRCLLSNKRLGAYVIMNILDQFYNSENDEISEKNLKSILRALELCVPYYGCECASKFITTVVGLIDLECVENNSTDKMVSYFIDILLVFINILNKEPISTKYNIFNKYLSSMFKKIQKYVILHKSTYENRTYNINEIVEILKGNKEIHKNDMKEDTYRIINSYDYSSHNSSDNEDNNNNYFINTNEHNKNNMYGSDESDKNIFTIIKEKNEIEKIKEKKQKEKKKNRIKLDKFPVLQKILISISKENNYIFLYILYTIVKPILKECYYLICFLTSQNEVMKKYMKKINDNNKNDNNKNNKNGNNKNNKNGNNKKSNNNNNNLCSNEDKKFFTRNEKEEEESKYNIRIKKLFNILTSYINFVNNILENSVETYKVIKYNIYFLNEIYIVREIIRIGGDLFVNKYHECGLELFNILINLICIHNNDNVLQKELNFDDDNLSIYLINTIISFFSIVGFNNELIQISEYKKKEVYLYYKCYNKLYNLKIDNNSFNYTDLWREHILQNSFNFMEDIRKNNEENVLNQNCEFNKNTLLFFLSLINKIIKYKYMHIKNYLNTMLINMSLFILKIYVCKEEHMDSYIELLKKLCPMDNITYIIFNCNYCLDKNMLKVGYSLKFPNLLFEKSKNVEDVACRKEEDYEKDIKKPDFEEIKDNNICVSGNVQNVQEEDNNIIKIIVNLDMDNDEIVNYHFNFLLSLTYLHLYYRYVNVTNILFLEDYNKDKTILSLENIQNENGCKNKKEMLYGIFISINIMEIMDLCIKYMYEESVLNKFLCLKEMEDEKNKMRKNKRNNVMVEKDYMKIIDDDKENIFYYRNYLNKIKEFIHINHINDLEITDFDDIGGIISGDKYIPENDGNNDKDKNLNMINNNLFNYDVLSFKKKKFTNFNLIINTKELLYMLRIILSINIVYNKIKNECNITKNNRQEKLLFSFCKYIYYKWKGIMNYLFMYFDKIKNRKIFLENLIDHCLNKVDECIINLDPVKGDIYCDTFKNMYNLEHNHFHHNLYNSNNIMIHKKYGNHPIYLYKSLNVLLIFFIPTMLGIDNNISERHIYDLLHLCMYIYMLYMYNVTTSFKGIRGPSMLKEQVKEQKEKTGVERSNEGVEEDDCGDVYVTHGDEDNDDNDDNDGDEDNGGDEDNDGNDDDGNDDDGNDDDGNDDDDDNDDNNDDNNNDNNDDNNNDNNNDDDFYYSDCDSYDDYTKRERTFIFKKSFFFKKKRNKINNNIIMNNDVLKSYDSFLNFLNEKNRTMLYCVEKNDIIHKINYDVIRNALQFIDLDLYENIYHCALQVLSIIIYNKLYKTEELDYVYIHMNIIKYCTLKLKDSIIFKIVIDHFTNIYQALVNNNLKKNKYEENKNNNNINKINKINKINIFLPIDSFLKFISNTFNFTFYEDEKIQRKIMNRCDYDIMNIHVQALFFLFDNLYCKKEIIHDKTKYDLYLTHDYYSDKIDYKKNCYTINVHILDNIYTNKIIDEKTEDCNKKINFSWKYLKKININVYNSVIIKLINIQSLFQIHKDKSSSSTHEETSDFYFMCHFFISIFQMFSLFYDLGLYHMHKQEEKLKKEKKSRHHDMSNDIYDEENIENIYRNMNNKRDKRVLIIFYYTYTSHIYNTLFPNVYNIDTNTLFCNNNFNSIYFRQHDDFMNTYKNFLVLFLYHMRSLNLLKKM</sequence>
<dbReference type="GO" id="GO:0046872">
    <property type="term" value="F:metal ion binding"/>
    <property type="evidence" value="ECO:0007669"/>
    <property type="project" value="UniProtKB-KW"/>
</dbReference>